<protein>
    <submittedName>
        <fullName evidence="1">Uncharacterized protein</fullName>
    </submittedName>
</protein>
<name>A0A4Y2DCS4_ARAVE</name>
<dbReference type="Proteomes" id="UP000499080">
    <property type="component" value="Unassembled WGS sequence"/>
</dbReference>
<evidence type="ECO:0000313" key="2">
    <source>
        <dbReference type="Proteomes" id="UP000499080"/>
    </source>
</evidence>
<dbReference type="EMBL" id="BGPR01242300">
    <property type="protein sequence ID" value="GBM13927.1"/>
    <property type="molecule type" value="Genomic_DNA"/>
</dbReference>
<gene>
    <name evidence="1" type="ORF">AVEN_157003_1</name>
</gene>
<dbReference type="AlphaFoldDB" id="A0A4Y2DCS4"/>
<organism evidence="1 2">
    <name type="scientific">Araneus ventricosus</name>
    <name type="common">Orbweaver spider</name>
    <name type="synonym">Epeira ventricosa</name>
    <dbReference type="NCBI Taxonomy" id="182803"/>
    <lineage>
        <taxon>Eukaryota</taxon>
        <taxon>Metazoa</taxon>
        <taxon>Ecdysozoa</taxon>
        <taxon>Arthropoda</taxon>
        <taxon>Chelicerata</taxon>
        <taxon>Arachnida</taxon>
        <taxon>Araneae</taxon>
        <taxon>Araneomorphae</taxon>
        <taxon>Entelegynae</taxon>
        <taxon>Araneoidea</taxon>
        <taxon>Araneidae</taxon>
        <taxon>Araneus</taxon>
    </lineage>
</organism>
<accession>A0A4Y2DCS4</accession>
<reference evidence="1 2" key="1">
    <citation type="journal article" date="2019" name="Sci. Rep.">
        <title>Orb-weaving spider Araneus ventricosus genome elucidates the spidroin gene catalogue.</title>
        <authorList>
            <person name="Kono N."/>
            <person name="Nakamura H."/>
            <person name="Ohtoshi R."/>
            <person name="Moran D.A.P."/>
            <person name="Shinohara A."/>
            <person name="Yoshida Y."/>
            <person name="Fujiwara M."/>
            <person name="Mori M."/>
            <person name="Tomita M."/>
            <person name="Arakawa K."/>
        </authorList>
    </citation>
    <scope>NUCLEOTIDE SEQUENCE [LARGE SCALE GENOMIC DNA]</scope>
</reference>
<keyword evidence="2" id="KW-1185">Reference proteome</keyword>
<sequence>MIVLYNTLLLTSRIIDFFYVIVPIRTKTLLSRNINGHCFFYLLFNNCKCYVDDEQKSNMDFLLYSMLTNDERKVTSSIDDEEFLLREGKSLFLLQS</sequence>
<comment type="caution">
    <text evidence="1">The sequence shown here is derived from an EMBL/GenBank/DDBJ whole genome shotgun (WGS) entry which is preliminary data.</text>
</comment>
<proteinExistence type="predicted"/>
<evidence type="ECO:0000313" key="1">
    <source>
        <dbReference type="EMBL" id="GBM13927.1"/>
    </source>
</evidence>